<dbReference type="GO" id="GO:0050667">
    <property type="term" value="P:homocysteine metabolic process"/>
    <property type="evidence" value="ECO:0007669"/>
    <property type="project" value="TreeGrafter"/>
</dbReference>
<dbReference type="Pfam" id="PF02607">
    <property type="entry name" value="B12-binding_2"/>
    <property type="match status" value="1"/>
</dbReference>
<dbReference type="InterPro" id="IPR036594">
    <property type="entry name" value="Meth_synthase_dom"/>
</dbReference>
<name>A0A7C5TGL6_9CREN</name>
<evidence type="ECO:0000256" key="1">
    <source>
        <dbReference type="ARBA" id="ARBA00010854"/>
    </source>
</evidence>
<feature type="domain" description="B12-binding N-terminal" evidence="5">
    <location>
        <begin position="1"/>
        <end position="72"/>
    </location>
</feature>
<dbReference type="Pfam" id="PF02310">
    <property type="entry name" value="B12-binding"/>
    <property type="match status" value="1"/>
</dbReference>
<dbReference type="AlphaFoldDB" id="A0A7C5TGL6"/>
<dbReference type="EMBL" id="DRZI01000322">
    <property type="protein sequence ID" value="HHP82492.1"/>
    <property type="molecule type" value="Genomic_DNA"/>
</dbReference>
<dbReference type="PANTHER" id="PTHR45833:SF1">
    <property type="entry name" value="METHIONINE SYNTHASE"/>
    <property type="match status" value="1"/>
</dbReference>
<dbReference type="GO" id="GO:0046872">
    <property type="term" value="F:metal ion binding"/>
    <property type="evidence" value="ECO:0007669"/>
    <property type="project" value="UniProtKB-KW"/>
</dbReference>
<dbReference type="PANTHER" id="PTHR45833">
    <property type="entry name" value="METHIONINE SYNTHASE"/>
    <property type="match status" value="1"/>
</dbReference>
<dbReference type="InterPro" id="IPR006158">
    <property type="entry name" value="Cobalamin-bd"/>
</dbReference>
<dbReference type="GO" id="GO:0046653">
    <property type="term" value="P:tetrahydrofolate metabolic process"/>
    <property type="evidence" value="ECO:0007669"/>
    <property type="project" value="TreeGrafter"/>
</dbReference>
<dbReference type="SUPFAM" id="SSF52242">
    <property type="entry name" value="Cobalamin (vitamin B12)-binding domain"/>
    <property type="match status" value="1"/>
</dbReference>
<dbReference type="GO" id="GO:0008705">
    <property type="term" value="F:methionine synthase activity"/>
    <property type="evidence" value="ECO:0007669"/>
    <property type="project" value="TreeGrafter"/>
</dbReference>
<comment type="caution">
    <text evidence="6">The sequence shown here is derived from an EMBL/GenBank/DDBJ whole genome shotgun (WGS) entry which is preliminary data.</text>
</comment>
<dbReference type="GO" id="GO:0031419">
    <property type="term" value="F:cobalamin binding"/>
    <property type="evidence" value="ECO:0007669"/>
    <property type="project" value="InterPro"/>
</dbReference>
<dbReference type="FunFam" id="3.40.50.280:FF:000003">
    <property type="entry name" value="Dimethylamine methyltransferase corrinoid protein"/>
    <property type="match status" value="1"/>
</dbReference>
<evidence type="ECO:0000256" key="2">
    <source>
        <dbReference type="ARBA" id="ARBA00022723"/>
    </source>
</evidence>
<dbReference type="Gene3D" id="3.40.50.280">
    <property type="entry name" value="Cobalamin-binding domain"/>
    <property type="match status" value="1"/>
</dbReference>
<evidence type="ECO:0000259" key="5">
    <source>
        <dbReference type="PROSITE" id="PS51337"/>
    </source>
</evidence>
<evidence type="ECO:0000259" key="4">
    <source>
        <dbReference type="PROSITE" id="PS51332"/>
    </source>
</evidence>
<evidence type="ECO:0000256" key="3">
    <source>
        <dbReference type="ARBA" id="ARBA00023285"/>
    </source>
</evidence>
<accession>A0A7C5TGL6</accession>
<organism evidence="6">
    <name type="scientific">Ignisphaera aggregans</name>
    <dbReference type="NCBI Taxonomy" id="334771"/>
    <lineage>
        <taxon>Archaea</taxon>
        <taxon>Thermoproteota</taxon>
        <taxon>Thermoprotei</taxon>
        <taxon>Desulfurococcales</taxon>
        <taxon>Desulfurococcaceae</taxon>
        <taxon>Ignisphaera</taxon>
    </lineage>
</organism>
<dbReference type="InterPro" id="IPR050554">
    <property type="entry name" value="Met_Synthase/Corrinoid"/>
</dbReference>
<dbReference type="SMART" id="SM01018">
    <property type="entry name" value="B12-binding_2"/>
    <property type="match status" value="1"/>
</dbReference>
<feature type="domain" description="B12-binding" evidence="4">
    <location>
        <begin position="74"/>
        <end position="204"/>
    </location>
</feature>
<evidence type="ECO:0000313" key="6">
    <source>
        <dbReference type="EMBL" id="HHP82492.1"/>
    </source>
</evidence>
<dbReference type="InterPro" id="IPR036724">
    <property type="entry name" value="Cobalamin-bd_sf"/>
</dbReference>
<protein>
    <submittedName>
        <fullName evidence="6">Cobalamin-binding protein</fullName>
    </submittedName>
</protein>
<dbReference type="GO" id="GO:0005829">
    <property type="term" value="C:cytosol"/>
    <property type="evidence" value="ECO:0007669"/>
    <property type="project" value="TreeGrafter"/>
</dbReference>
<comment type="similarity">
    <text evidence="1">Belongs to the methylamine corrinoid protein family.</text>
</comment>
<dbReference type="PROSITE" id="PS51332">
    <property type="entry name" value="B12_BINDING"/>
    <property type="match status" value="1"/>
</dbReference>
<keyword evidence="3" id="KW-0170">Cobalt</keyword>
<dbReference type="InterPro" id="IPR003759">
    <property type="entry name" value="Cbl-bd_cap"/>
</dbReference>
<proteinExistence type="inferred from homology"/>
<dbReference type="Gene3D" id="1.10.1240.10">
    <property type="entry name" value="Methionine synthase domain"/>
    <property type="match status" value="1"/>
</dbReference>
<dbReference type="PROSITE" id="PS51337">
    <property type="entry name" value="B12_BINDING_NTER"/>
    <property type="match status" value="1"/>
</dbReference>
<gene>
    <name evidence="6" type="ORF">ENM84_07495</name>
</gene>
<sequence>MDKVLDLVKKAVEEGYRPIDIVNSLADGMKIIGEGYERGELFLSELIMASEIFKEAMNILEPLVLKEEGFLKPISRVVVGTVEGDLHDIGKNLFAMFLKSMGFDVIDLGVDVSIEKFVDAVKQYKPDIVGMSALLTTTVVNMEKVIKALEKAGLRSYVKVIVGGAAVTKEYAIEIGADAGGVDAYEGALICRKWIEEKQKIDVK</sequence>
<dbReference type="SUPFAM" id="SSF47644">
    <property type="entry name" value="Methionine synthase domain"/>
    <property type="match status" value="1"/>
</dbReference>
<dbReference type="CDD" id="cd02070">
    <property type="entry name" value="corrinoid_protein_B12-BD"/>
    <property type="match status" value="1"/>
</dbReference>
<reference evidence="6" key="1">
    <citation type="journal article" date="2020" name="mSystems">
        <title>Genome- and Community-Level Interaction Insights into Carbon Utilization and Element Cycling Functions of Hydrothermarchaeota in Hydrothermal Sediment.</title>
        <authorList>
            <person name="Zhou Z."/>
            <person name="Liu Y."/>
            <person name="Xu W."/>
            <person name="Pan J."/>
            <person name="Luo Z.H."/>
            <person name="Li M."/>
        </authorList>
    </citation>
    <scope>NUCLEOTIDE SEQUENCE [LARGE SCALE GENOMIC DNA]</scope>
    <source>
        <strain evidence="6">SpSt-1121</strain>
    </source>
</reference>
<keyword evidence="2" id="KW-0479">Metal-binding</keyword>